<dbReference type="EMBL" id="GL193391">
    <property type="protein sequence ID" value="EFB13183.1"/>
    <property type="molecule type" value="Genomic_DNA"/>
</dbReference>
<proteinExistence type="predicted"/>
<gene>
    <name evidence="1" type="ORF">PANDA_015848</name>
</gene>
<dbReference type="InParanoid" id="D2HUB4"/>
<sequence length="186" mass="21058">MKNYAEILDKEAICSQVRSALNQYITGGLVLRRHNHKDHADGQIPWRVAETCYGHLMRFRDHITVTLVQADKRGHAKTQCLGEIDKVSLCQYPIDKMEIRQSGEGGGECLISSQRNIEEKDLLRFQSMKTNPTLSNVYIWANKFDEATCVAYPDSIQMGCLKPGNTDVEPFVAYLAEVSDGYWTPT</sequence>
<dbReference type="AlphaFoldDB" id="D2HUB4"/>
<reference evidence="1" key="1">
    <citation type="journal article" date="2010" name="Nature">
        <title>The sequence and de novo assembly of the giant panda genome.</title>
        <authorList>
            <person name="Li R."/>
            <person name="Fan W."/>
            <person name="Tian G."/>
            <person name="Zhu H."/>
            <person name="He L."/>
            <person name="Cai J."/>
            <person name="Huang Q."/>
            <person name="Cai Q."/>
            <person name="Li B."/>
            <person name="Bai Y."/>
            <person name="Zhang Z."/>
            <person name="Zhang Y."/>
            <person name="Wang W."/>
            <person name="Li J."/>
            <person name="Wei F."/>
            <person name="Li H."/>
            <person name="Jian M."/>
            <person name="Li J."/>
            <person name="Zhang Z."/>
            <person name="Nielsen R."/>
            <person name="Li D."/>
            <person name="Gu W."/>
            <person name="Yang Z."/>
            <person name="Xuan Z."/>
            <person name="Ryder O.A."/>
            <person name="Leung F.C."/>
            <person name="Zhou Y."/>
            <person name="Cao J."/>
            <person name="Sun X."/>
            <person name="Fu Y."/>
            <person name="Fang X."/>
            <person name="Guo X."/>
            <person name="Wang B."/>
            <person name="Hou R."/>
            <person name="Shen F."/>
            <person name="Mu B."/>
            <person name="Ni P."/>
            <person name="Lin R."/>
            <person name="Qian W."/>
            <person name="Wang G."/>
            <person name="Yu C."/>
            <person name="Nie W."/>
            <person name="Wang J."/>
            <person name="Wu Z."/>
            <person name="Liang H."/>
            <person name="Min J."/>
            <person name="Wu Q."/>
            <person name="Cheng S."/>
            <person name="Ruan J."/>
            <person name="Wang M."/>
            <person name="Shi Z."/>
            <person name="Wen M."/>
            <person name="Liu B."/>
            <person name="Ren X."/>
            <person name="Zheng H."/>
            <person name="Dong D."/>
            <person name="Cook K."/>
            <person name="Shan G."/>
            <person name="Zhang H."/>
            <person name="Kosiol C."/>
            <person name="Xie X."/>
            <person name="Lu Z."/>
            <person name="Zheng H."/>
            <person name="Li Y."/>
            <person name="Steiner C.C."/>
            <person name="Lam T.T."/>
            <person name="Lin S."/>
            <person name="Zhang Q."/>
            <person name="Li G."/>
            <person name="Tian J."/>
            <person name="Gong T."/>
            <person name="Liu H."/>
            <person name="Zhang D."/>
            <person name="Fang L."/>
            <person name="Ye C."/>
            <person name="Zhang J."/>
            <person name="Hu W."/>
            <person name="Xu A."/>
            <person name="Ren Y."/>
            <person name="Zhang G."/>
            <person name="Bruford M.W."/>
            <person name="Li Q."/>
            <person name="Ma L."/>
            <person name="Guo Y."/>
            <person name="An N."/>
            <person name="Hu Y."/>
            <person name="Zheng Y."/>
            <person name="Shi Y."/>
            <person name="Li Z."/>
            <person name="Liu Q."/>
            <person name="Chen Y."/>
            <person name="Zhao J."/>
            <person name="Qu N."/>
            <person name="Zhao S."/>
            <person name="Tian F."/>
            <person name="Wang X."/>
            <person name="Wang H."/>
            <person name="Xu L."/>
            <person name="Liu X."/>
            <person name="Vinar T."/>
            <person name="Wang Y."/>
            <person name="Lam T.W."/>
            <person name="Yiu S.M."/>
            <person name="Liu S."/>
            <person name="Zhang H."/>
            <person name="Li D."/>
            <person name="Huang Y."/>
            <person name="Wang X."/>
            <person name="Yang G."/>
            <person name="Jiang Z."/>
            <person name="Wang J."/>
            <person name="Qin N."/>
            <person name="Li L."/>
            <person name="Li J."/>
            <person name="Bolund L."/>
            <person name="Kristiansen K."/>
            <person name="Wong G.K."/>
            <person name="Olson M."/>
            <person name="Zhang X."/>
            <person name="Li S."/>
            <person name="Yang H."/>
            <person name="Wang J."/>
            <person name="Wang J."/>
        </authorList>
    </citation>
    <scope>NUCLEOTIDE SEQUENCE [LARGE SCALE GENOMIC DNA]</scope>
</reference>
<accession>D2HUB4</accession>
<evidence type="ECO:0000313" key="1">
    <source>
        <dbReference type="EMBL" id="EFB13183.1"/>
    </source>
</evidence>
<name>D2HUB4_AILME</name>
<organism evidence="1">
    <name type="scientific">Ailuropoda melanoleuca</name>
    <name type="common">Giant panda</name>
    <dbReference type="NCBI Taxonomy" id="9646"/>
    <lineage>
        <taxon>Eukaryota</taxon>
        <taxon>Metazoa</taxon>
        <taxon>Chordata</taxon>
        <taxon>Craniata</taxon>
        <taxon>Vertebrata</taxon>
        <taxon>Euteleostomi</taxon>
        <taxon>Mammalia</taxon>
        <taxon>Eutheria</taxon>
        <taxon>Laurasiatheria</taxon>
        <taxon>Carnivora</taxon>
        <taxon>Caniformia</taxon>
        <taxon>Ursidae</taxon>
        <taxon>Ailuropoda</taxon>
    </lineage>
</organism>
<protein>
    <submittedName>
        <fullName evidence="1">Uncharacterized protein</fullName>
    </submittedName>
</protein>